<name>A0ABQ7XMG7_BRANA</name>
<protein>
    <submittedName>
        <fullName evidence="2">Uncharacterized protein</fullName>
    </submittedName>
</protein>
<organism evidence="2 3">
    <name type="scientific">Brassica napus</name>
    <name type="common">Rape</name>
    <dbReference type="NCBI Taxonomy" id="3708"/>
    <lineage>
        <taxon>Eukaryota</taxon>
        <taxon>Viridiplantae</taxon>
        <taxon>Streptophyta</taxon>
        <taxon>Embryophyta</taxon>
        <taxon>Tracheophyta</taxon>
        <taxon>Spermatophyta</taxon>
        <taxon>Magnoliopsida</taxon>
        <taxon>eudicotyledons</taxon>
        <taxon>Gunneridae</taxon>
        <taxon>Pentapetalae</taxon>
        <taxon>rosids</taxon>
        <taxon>malvids</taxon>
        <taxon>Brassicales</taxon>
        <taxon>Brassicaceae</taxon>
        <taxon>Brassiceae</taxon>
        <taxon>Brassica</taxon>
    </lineage>
</organism>
<keyword evidence="1" id="KW-0732">Signal</keyword>
<reference evidence="2 3" key="1">
    <citation type="submission" date="2021-05" db="EMBL/GenBank/DDBJ databases">
        <title>Genome Assembly of Synthetic Allotetraploid Brassica napus Reveals Homoeologous Exchanges between Subgenomes.</title>
        <authorList>
            <person name="Davis J.T."/>
        </authorList>
    </citation>
    <scope>NUCLEOTIDE SEQUENCE [LARGE SCALE GENOMIC DNA]</scope>
    <source>
        <strain evidence="3">cv. Da-Ae</strain>
        <tissue evidence="2">Seedling</tissue>
    </source>
</reference>
<accession>A0ABQ7XMG7</accession>
<feature type="non-terminal residue" evidence="2">
    <location>
        <position position="65"/>
    </location>
</feature>
<gene>
    <name evidence="2" type="ORF">HID58_085399</name>
</gene>
<comment type="caution">
    <text evidence="2">The sequence shown here is derived from an EMBL/GenBank/DDBJ whole genome shotgun (WGS) entry which is preliminary data.</text>
</comment>
<dbReference type="Proteomes" id="UP000824890">
    <property type="component" value="Unassembled WGS sequence"/>
</dbReference>
<evidence type="ECO:0000313" key="2">
    <source>
        <dbReference type="EMBL" id="KAH0857138.1"/>
    </source>
</evidence>
<feature type="chain" id="PRO_5046379282" evidence="1">
    <location>
        <begin position="24"/>
        <end position="65"/>
    </location>
</feature>
<sequence>MRTIEKRNATKFVVLLFIGVVCANVCARQFEAVSQETKSVISIHETTNGIGAAPFCLHRNYYSRT</sequence>
<feature type="signal peptide" evidence="1">
    <location>
        <begin position="1"/>
        <end position="23"/>
    </location>
</feature>
<evidence type="ECO:0000313" key="3">
    <source>
        <dbReference type="Proteomes" id="UP000824890"/>
    </source>
</evidence>
<dbReference type="EMBL" id="JAGKQM010000019">
    <property type="protein sequence ID" value="KAH0857138.1"/>
    <property type="molecule type" value="Genomic_DNA"/>
</dbReference>
<proteinExistence type="predicted"/>
<evidence type="ECO:0000256" key="1">
    <source>
        <dbReference type="SAM" id="SignalP"/>
    </source>
</evidence>
<keyword evidence="3" id="KW-1185">Reference proteome</keyword>